<dbReference type="Pfam" id="PF20669">
    <property type="entry name" value="Exo70_N"/>
    <property type="match status" value="1"/>
</dbReference>
<evidence type="ECO:0000256" key="4">
    <source>
        <dbReference type="SAM" id="MobiDB-lite"/>
    </source>
</evidence>
<sequence>MTLPATPGRMKAAIFASSKTNTSHTSSSSSTHSSPSQTPSHTLSESMMEETIDNAEAIIKKWDPKGSYSHEKLFQENKDEAREFIKCVQELRRVMHVLVSNRSGPGKLARAQNSMHLAMERLQKEFFQILLANRERLHPESVSTISSRISTSLSSDSEKEDSFCLSDNDIRVAMSDLRQIGHCMVSSGYAKECVNIFELRRKSVVEEGLYNLGIRRYSSSSRHISKTGWNILEDQIKNWLSAVRFAVRSLFNGERLLCDYVFSASETIREACFTHIAKDEAINLFRFPELVVAGKSKISPDQVFILMDIYEEISELFPEIESIFSYESVSEVRQQALSSHQIVGQLVQTLISDFEKSVQKDSSKKPIHGGGIHPLTRSVMDFVSSMGEYSGTFQDIIGEGSVSTRIDRIILTLLCKLDTKSRLYNDVSLSYLFLASNFRFVTERIRSSSLLECLLGDESLSNLDRKVNSYIANYKAMAWGKVISSLPDRSDPSLSIEEIEAHFREFSAAFEESYRKHRAYMVPDGKLRDEIKLAVAREFVAYKEFYDAYLELLSSAKNMEALVRYSPDNLGNYLSDLFQGTSMSGISPPSSSRSRVSRFLP</sequence>
<gene>
    <name evidence="6" type="ORF">CEPIT_LOCUS19030</name>
</gene>
<dbReference type="GO" id="GO:0005546">
    <property type="term" value="F:phosphatidylinositol-4,5-bisphosphate binding"/>
    <property type="evidence" value="ECO:0007669"/>
    <property type="project" value="InterPro"/>
</dbReference>
<dbReference type="Proteomes" id="UP001152523">
    <property type="component" value="Unassembled WGS sequence"/>
</dbReference>
<evidence type="ECO:0000256" key="3">
    <source>
        <dbReference type="RuleBase" id="RU365026"/>
    </source>
</evidence>
<feature type="domain" description="Exocyst complex subunit Exo70 C-terminal" evidence="5">
    <location>
        <begin position="237"/>
        <end position="576"/>
    </location>
</feature>
<keyword evidence="2 3" id="KW-0813">Transport</keyword>
<dbReference type="InterPro" id="IPR016159">
    <property type="entry name" value="Cullin_repeat-like_dom_sf"/>
</dbReference>
<dbReference type="Gene3D" id="1.20.1280.170">
    <property type="entry name" value="Exocyst complex component Exo70"/>
    <property type="match status" value="1"/>
</dbReference>
<evidence type="ECO:0000256" key="1">
    <source>
        <dbReference type="ARBA" id="ARBA00006756"/>
    </source>
</evidence>
<comment type="function">
    <text evidence="3">Component of the exocyst complex.</text>
</comment>
<dbReference type="AlphaFoldDB" id="A0AAV0DUG8"/>
<proteinExistence type="inferred from homology"/>
<evidence type="ECO:0000313" key="7">
    <source>
        <dbReference type="Proteomes" id="UP001152523"/>
    </source>
</evidence>
<evidence type="ECO:0000256" key="2">
    <source>
        <dbReference type="ARBA" id="ARBA00022448"/>
    </source>
</evidence>
<dbReference type="PANTHER" id="PTHR12542">
    <property type="entry name" value="EXOCYST COMPLEX PROTEIN EXO70"/>
    <property type="match status" value="1"/>
</dbReference>
<dbReference type="PANTHER" id="PTHR12542:SF26">
    <property type="entry name" value="EXOCYST SUBUNIT EXO70 FAMILY PROTEIN"/>
    <property type="match status" value="1"/>
</dbReference>
<name>A0AAV0DUG8_9ASTE</name>
<dbReference type="GO" id="GO:0000145">
    <property type="term" value="C:exocyst"/>
    <property type="evidence" value="ECO:0007669"/>
    <property type="project" value="InterPro"/>
</dbReference>
<evidence type="ECO:0000259" key="5">
    <source>
        <dbReference type="Pfam" id="PF03081"/>
    </source>
</evidence>
<evidence type="ECO:0000313" key="6">
    <source>
        <dbReference type="EMBL" id="CAH9110142.1"/>
    </source>
</evidence>
<feature type="region of interest" description="Disordered" evidence="4">
    <location>
        <begin position="17"/>
        <end position="47"/>
    </location>
</feature>
<accession>A0AAV0DUG8</accession>
<keyword evidence="3" id="KW-0653">Protein transport</keyword>
<dbReference type="InterPro" id="IPR046364">
    <property type="entry name" value="Exo70_C"/>
</dbReference>
<dbReference type="GO" id="GO:0006887">
    <property type="term" value="P:exocytosis"/>
    <property type="evidence" value="ECO:0007669"/>
    <property type="project" value="UniProtKB-KW"/>
</dbReference>
<dbReference type="SUPFAM" id="SSF74788">
    <property type="entry name" value="Cullin repeat-like"/>
    <property type="match status" value="1"/>
</dbReference>
<protein>
    <recommendedName>
        <fullName evidence="3">Exocyst subunit Exo70 family protein</fullName>
    </recommendedName>
</protein>
<dbReference type="EMBL" id="CAMAPF010000166">
    <property type="protein sequence ID" value="CAH9110142.1"/>
    <property type="molecule type" value="Genomic_DNA"/>
</dbReference>
<comment type="caution">
    <text evidence="6">The sequence shown here is derived from an EMBL/GenBank/DDBJ whole genome shotgun (WGS) entry which is preliminary data.</text>
</comment>
<reference evidence="6" key="1">
    <citation type="submission" date="2022-07" db="EMBL/GenBank/DDBJ databases">
        <authorList>
            <person name="Macas J."/>
            <person name="Novak P."/>
            <person name="Neumann P."/>
        </authorList>
    </citation>
    <scope>NUCLEOTIDE SEQUENCE</scope>
</reference>
<dbReference type="Pfam" id="PF03081">
    <property type="entry name" value="Exo70_C"/>
    <property type="match status" value="1"/>
</dbReference>
<feature type="compositionally biased region" description="Low complexity" evidence="4">
    <location>
        <begin position="17"/>
        <end position="44"/>
    </location>
</feature>
<dbReference type="GO" id="GO:0015031">
    <property type="term" value="P:protein transport"/>
    <property type="evidence" value="ECO:0007669"/>
    <property type="project" value="UniProtKB-KW"/>
</dbReference>
<dbReference type="InterPro" id="IPR004140">
    <property type="entry name" value="Exo70"/>
</dbReference>
<keyword evidence="3" id="KW-0268">Exocytosis</keyword>
<organism evidence="6 7">
    <name type="scientific">Cuscuta epithymum</name>
    <dbReference type="NCBI Taxonomy" id="186058"/>
    <lineage>
        <taxon>Eukaryota</taxon>
        <taxon>Viridiplantae</taxon>
        <taxon>Streptophyta</taxon>
        <taxon>Embryophyta</taxon>
        <taxon>Tracheophyta</taxon>
        <taxon>Spermatophyta</taxon>
        <taxon>Magnoliopsida</taxon>
        <taxon>eudicotyledons</taxon>
        <taxon>Gunneridae</taxon>
        <taxon>Pentapetalae</taxon>
        <taxon>asterids</taxon>
        <taxon>lamiids</taxon>
        <taxon>Solanales</taxon>
        <taxon>Convolvulaceae</taxon>
        <taxon>Cuscuteae</taxon>
        <taxon>Cuscuta</taxon>
        <taxon>Cuscuta subgen. Cuscuta</taxon>
    </lineage>
</organism>
<comment type="similarity">
    <text evidence="1 3">Belongs to the EXO70 family.</text>
</comment>
<keyword evidence="7" id="KW-1185">Reference proteome</keyword>